<dbReference type="WBParaSite" id="ACRNAN_scaffold3820.g21880.t1">
    <property type="protein sequence ID" value="ACRNAN_scaffold3820.g21880.t1"/>
    <property type="gene ID" value="ACRNAN_scaffold3820.g21880"/>
</dbReference>
<feature type="domain" description="Integrase catalytic" evidence="1">
    <location>
        <begin position="109"/>
        <end position="269"/>
    </location>
</feature>
<dbReference type="InterPro" id="IPR050951">
    <property type="entry name" value="Retrovirus_Pol_polyprotein"/>
</dbReference>
<dbReference type="SUPFAM" id="SSF53098">
    <property type="entry name" value="Ribonuclease H-like"/>
    <property type="match status" value="1"/>
</dbReference>
<sequence length="473" mass="54089">MFVMKMSDKSEKFYELFQNTSLFTAEKVQEIKNFLVSSSNGEIQNPNSHQRNWQARYYVRQLGGFEMVFHRSDHRQMVALEEIYEIIHEAHLKTKHGGRDILRKECKSYSGIPRAAITTYLNLCEACELKKASVKKGLVDHLTKFVVLHPLKTKTADEVASNLILIFAIFGAPRIFHSDNGREFVNQTIKAVLQKWPECRLVRGKPRHSQSQGSVERSHRDIQDMLAAYLSEDSTRNWVSSLPLIQAAKNRRFHSGIGRSPYEAMFGKPMSLGISDDKFPKDVLSQIESEEDLERAFNIVQQENEDLNESDEQSQEDNEFFTLFQAGPPSSQAEPLSLQAEPLSLHSEPLSPQAGPSSSNFFDENLNVFKESSITDWSEILEKINKERDGARKFQEKQAERMLNASNKRFTPVSIESNVRVPVPSVDRAKCDFRNITAVVLDEDNGLYRLGTSQGQLQQLFTRNQFEPMKSIF</sequence>
<keyword evidence="2" id="KW-1185">Reference proteome</keyword>
<dbReference type="AlphaFoldDB" id="A0A914DS42"/>
<protein>
    <submittedName>
        <fullName evidence="3">Integrase catalytic domain-containing protein</fullName>
    </submittedName>
</protein>
<dbReference type="PANTHER" id="PTHR37984:SF5">
    <property type="entry name" value="PROTEIN NYNRIN-LIKE"/>
    <property type="match status" value="1"/>
</dbReference>
<dbReference type="InterPro" id="IPR012337">
    <property type="entry name" value="RNaseH-like_sf"/>
</dbReference>
<dbReference type="GO" id="GO:0015074">
    <property type="term" value="P:DNA integration"/>
    <property type="evidence" value="ECO:0007669"/>
    <property type="project" value="InterPro"/>
</dbReference>
<accession>A0A914DS42</accession>
<dbReference type="InterPro" id="IPR036397">
    <property type="entry name" value="RNaseH_sf"/>
</dbReference>
<organism evidence="2 3">
    <name type="scientific">Acrobeloides nanus</name>
    <dbReference type="NCBI Taxonomy" id="290746"/>
    <lineage>
        <taxon>Eukaryota</taxon>
        <taxon>Metazoa</taxon>
        <taxon>Ecdysozoa</taxon>
        <taxon>Nematoda</taxon>
        <taxon>Chromadorea</taxon>
        <taxon>Rhabditida</taxon>
        <taxon>Tylenchina</taxon>
        <taxon>Cephalobomorpha</taxon>
        <taxon>Cephaloboidea</taxon>
        <taxon>Cephalobidae</taxon>
        <taxon>Acrobeloides</taxon>
    </lineage>
</organism>
<name>A0A914DS42_9BILA</name>
<reference evidence="3" key="1">
    <citation type="submission" date="2022-11" db="UniProtKB">
        <authorList>
            <consortium name="WormBaseParasite"/>
        </authorList>
    </citation>
    <scope>IDENTIFICATION</scope>
</reference>
<proteinExistence type="predicted"/>
<evidence type="ECO:0000313" key="2">
    <source>
        <dbReference type="Proteomes" id="UP000887540"/>
    </source>
</evidence>
<dbReference type="Gene3D" id="3.30.420.10">
    <property type="entry name" value="Ribonuclease H-like superfamily/Ribonuclease H"/>
    <property type="match status" value="1"/>
</dbReference>
<evidence type="ECO:0000259" key="1">
    <source>
        <dbReference type="PROSITE" id="PS50994"/>
    </source>
</evidence>
<dbReference type="Proteomes" id="UP000887540">
    <property type="component" value="Unplaced"/>
</dbReference>
<evidence type="ECO:0000313" key="3">
    <source>
        <dbReference type="WBParaSite" id="ACRNAN_scaffold3820.g21880.t1"/>
    </source>
</evidence>
<dbReference type="PANTHER" id="PTHR37984">
    <property type="entry name" value="PROTEIN CBG26694"/>
    <property type="match status" value="1"/>
</dbReference>
<dbReference type="GO" id="GO:0003676">
    <property type="term" value="F:nucleic acid binding"/>
    <property type="evidence" value="ECO:0007669"/>
    <property type="project" value="InterPro"/>
</dbReference>
<dbReference type="InterPro" id="IPR001584">
    <property type="entry name" value="Integrase_cat-core"/>
</dbReference>
<dbReference type="PROSITE" id="PS50994">
    <property type="entry name" value="INTEGRASE"/>
    <property type="match status" value="1"/>
</dbReference>